<reference evidence="1" key="2">
    <citation type="submission" date="2020-09" db="EMBL/GenBank/DDBJ databases">
        <authorList>
            <person name="Sun Q."/>
            <person name="Kim S."/>
        </authorList>
    </citation>
    <scope>NUCLEOTIDE SEQUENCE</scope>
    <source>
        <strain evidence="1">KCTC 42651</strain>
    </source>
</reference>
<proteinExistence type="predicted"/>
<organism evidence="1 2">
    <name type="scientific">Thalassobaculum fulvum</name>
    <dbReference type="NCBI Taxonomy" id="1633335"/>
    <lineage>
        <taxon>Bacteria</taxon>
        <taxon>Pseudomonadati</taxon>
        <taxon>Pseudomonadota</taxon>
        <taxon>Alphaproteobacteria</taxon>
        <taxon>Rhodospirillales</taxon>
        <taxon>Thalassobaculaceae</taxon>
        <taxon>Thalassobaculum</taxon>
    </lineage>
</organism>
<dbReference type="Proteomes" id="UP000630353">
    <property type="component" value="Unassembled WGS sequence"/>
</dbReference>
<keyword evidence="2" id="KW-1185">Reference proteome</keyword>
<accession>A0A918XNZ8</accession>
<evidence type="ECO:0008006" key="3">
    <source>
        <dbReference type="Google" id="ProtNLM"/>
    </source>
</evidence>
<dbReference type="EMBL" id="BMZS01000002">
    <property type="protein sequence ID" value="GHD43310.1"/>
    <property type="molecule type" value="Genomic_DNA"/>
</dbReference>
<sequence length="187" mass="20925">MPTVPSQYLDDIDPDNPPHVAGSVGGNIVEIADPGRWYRAQHDFKAWFDRHAVAGFLPPGTPIDRLARHLGHVHKLEVGRDGEDFRYRIYGNLIAAEANMRMQGRWVSELPEPTRGIFLAHYRALLAAPRLFIGELRYVGDAMSHPVWYRAEAPIGMPETGMLGVIVLTRPTDLDEDPETESPPPRG</sequence>
<reference evidence="1" key="1">
    <citation type="journal article" date="2014" name="Int. J. Syst. Evol. Microbiol.">
        <title>Complete genome sequence of Corynebacterium casei LMG S-19264T (=DSM 44701T), isolated from a smear-ripened cheese.</title>
        <authorList>
            <consortium name="US DOE Joint Genome Institute (JGI-PGF)"/>
            <person name="Walter F."/>
            <person name="Albersmeier A."/>
            <person name="Kalinowski J."/>
            <person name="Ruckert C."/>
        </authorList>
    </citation>
    <scope>NUCLEOTIDE SEQUENCE</scope>
    <source>
        <strain evidence="1">KCTC 42651</strain>
    </source>
</reference>
<evidence type="ECO:0000313" key="2">
    <source>
        <dbReference type="Proteomes" id="UP000630353"/>
    </source>
</evidence>
<dbReference type="AlphaFoldDB" id="A0A918XNZ8"/>
<name>A0A918XNZ8_9PROT</name>
<evidence type="ECO:0000313" key="1">
    <source>
        <dbReference type="EMBL" id="GHD43310.1"/>
    </source>
</evidence>
<comment type="caution">
    <text evidence="1">The sequence shown here is derived from an EMBL/GenBank/DDBJ whole genome shotgun (WGS) entry which is preliminary data.</text>
</comment>
<gene>
    <name evidence="1" type="ORF">GCM10017083_09270</name>
</gene>
<protein>
    <recommendedName>
        <fullName evidence="3">PAS domain-containing protein</fullName>
    </recommendedName>
</protein>